<sequence length="473" mass="51382">MSSSIPYDHPSLVLGNIADSRVLQLLQQSAGFQAKTDAAREKMNSLIQMKRSLAMTINELTDLNVEVTDLKAKISELDTEITAAATGFMNTAMAGETGIQQLRTQLYELEPGDPLESPVDFSGSKITRLPLAAESLKLDVQYFSFGSNQEDDTMSSIEKYIRESTANLGARSGEVATTATAQLSRQRQNHQVSGTLIITASCTHRQVAMLEPCLLDTDKSMATWNRLFPQDAFPIHDPEAMKEQSGKTATAGAEAQLSILSGVVYGSAFVGMVHLLQKDLTDSGPTEEQALQLQERLRVGGWLENAAGGFGINNSVMQEVKQFLSTQSISSHVSLVVMGAIPSIASSQLKAGVRSLAKPDAGELEGMLSRLNPSGSTESVNTGAETARAGNQLLEWQSTNIRSILQELGNIDHGSNQVLDVNSMMEAFENYLTVINQDDSTGMPIRFFLKTVSRQQLLQAWIDKYYPPKPTNA</sequence>
<keyword evidence="1" id="KW-0175">Coiled coil</keyword>
<reference evidence="2" key="1">
    <citation type="submission" date="2023-03" db="EMBL/GenBank/DDBJ databases">
        <title>Andean soil-derived lignocellulolytic bacterial consortium as a source of novel taxa and putative plastic-active enzymes.</title>
        <authorList>
            <person name="Diaz-Garcia L."/>
            <person name="Chuvochina M."/>
            <person name="Feuerriegel G."/>
            <person name="Bunk B."/>
            <person name="Sproer C."/>
            <person name="Streit W.R."/>
            <person name="Rodriguez L.M."/>
            <person name="Overmann J."/>
            <person name="Jimenez D.J."/>
        </authorList>
    </citation>
    <scope>NUCLEOTIDE SEQUENCE</scope>
    <source>
        <strain evidence="2">MAG 7</strain>
    </source>
</reference>
<feature type="coiled-coil region" evidence="1">
    <location>
        <begin position="53"/>
        <end position="80"/>
    </location>
</feature>
<protein>
    <submittedName>
        <fullName evidence="2">Uncharacterized protein</fullName>
    </submittedName>
</protein>
<gene>
    <name evidence="2" type="ORF">P0Y53_17795</name>
</gene>
<proteinExistence type="predicted"/>
<evidence type="ECO:0000313" key="3">
    <source>
        <dbReference type="Proteomes" id="UP001220610"/>
    </source>
</evidence>
<dbReference type="AlphaFoldDB" id="A0AAJ6BFJ4"/>
<name>A0AAJ6BFJ4_9BACT</name>
<organism evidence="2 3">
    <name type="scientific">Candidatus Pseudobacter hemicellulosilyticus</name>
    <dbReference type="NCBI Taxonomy" id="3121375"/>
    <lineage>
        <taxon>Bacteria</taxon>
        <taxon>Pseudomonadati</taxon>
        <taxon>Bacteroidota</taxon>
        <taxon>Chitinophagia</taxon>
        <taxon>Chitinophagales</taxon>
        <taxon>Chitinophagaceae</taxon>
        <taxon>Pseudobacter</taxon>
    </lineage>
</organism>
<dbReference type="EMBL" id="CP119311">
    <property type="protein sequence ID" value="WEK34342.1"/>
    <property type="molecule type" value="Genomic_DNA"/>
</dbReference>
<evidence type="ECO:0000256" key="1">
    <source>
        <dbReference type="SAM" id="Coils"/>
    </source>
</evidence>
<dbReference type="Proteomes" id="UP001220610">
    <property type="component" value="Chromosome"/>
</dbReference>
<accession>A0AAJ6BFJ4</accession>
<evidence type="ECO:0000313" key="2">
    <source>
        <dbReference type="EMBL" id="WEK34342.1"/>
    </source>
</evidence>